<evidence type="ECO:0000256" key="1">
    <source>
        <dbReference type="ARBA" id="ARBA00022741"/>
    </source>
</evidence>
<dbReference type="InterPro" id="IPR020850">
    <property type="entry name" value="GED_dom"/>
</dbReference>
<dbReference type="Pfam" id="PF01031">
    <property type="entry name" value="Dynamin_M"/>
    <property type="match status" value="1"/>
</dbReference>
<evidence type="ECO:0008006" key="8">
    <source>
        <dbReference type="Google" id="ProtNLM"/>
    </source>
</evidence>
<dbReference type="CDD" id="cd08771">
    <property type="entry name" value="DLP_1"/>
    <property type="match status" value="1"/>
</dbReference>
<dbReference type="GO" id="GO:0005737">
    <property type="term" value="C:cytoplasm"/>
    <property type="evidence" value="ECO:0007669"/>
    <property type="project" value="TreeGrafter"/>
</dbReference>
<dbReference type="PANTHER" id="PTHR11566:SF131">
    <property type="entry name" value="GTPASE, PUTATIVE (AFU_ORTHOLOGUE AFUA_6G07630)-RELATED"/>
    <property type="match status" value="1"/>
</dbReference>
<feature type="domain" description="Dynamin-type G" evidence="5">
    <location>
        <begin position="115"/>
        <end position="456"/>
    </location>
</feature>
<dbReference type="GO" id="GO:0031623">
    <property type="term" value="P:receptor internalization"/>
    <property type="evidence" value="ECO:0007669"/>
    <property type="project" value="TreeGrafter"/>
</dbReference>
<dbReference type="PROSITE" id="PS51388">
    <property type="entry name" value="GED"/>
    <property type="match status" value="1"/>
</dbReference>
<dbReference type="InterPro" id="IPR045063">
    <property type="entry name" value="Dynamin_N"/>
</dbReference>
<evidence type="ECO:0000259" key="5">
    <source>
        <dbReference type="PROSITE" id="PS51718"/>
    </source>
</evidence>
<organism evidence="6 7">
    <name type="scientific">Heterodermia speciosa</name>
    <dbReference type="NCBI Taxonomy" id="116794"/>
    <lineage>
        <taxon>Eukaryota</taxon>
        <taxon>Fungi</taxon>
        <taxon>Dikarya</taxon>
        <taxon>Ascomycota</taxon>
        <taxon>Pezizomycotina</taxon>
        <taxon>Lecanoromycetes</taxon>
        <taxon>OSLEUM clade</taxon>
        <taxon>Lecanoromycetidae</taxon>
        <taxon>Caliciales</taxon>
        <taxon>Physciaceae</taxon>
        <taxon>Heterodermia</taxon>
    </lineage>
</organism>
<dbReference type="GO" id="GO:0003924">
    <property type="term" value="F:GTPase activity"/>
    <property type="evidence" value="ECO:0007669"/>
    <property type="project" value="InterPro"/>
</dbReference>
<reference evidence="6" key="1">
    <citation type="submission" date="2021-03" db="EMBL/GenBank/DDBJ databases">
        <authorList>
            <person name="Tagirdzhanova G."/>
        </authorList>
    </citation>
    <scope>NUCLEOTIDE SEQUENCE</scope>
</reference>
<dbReference type="InterPro" id="IPR003130">
    <property type="entry name" value="GED"/>
</dbReference>
<dbReference type="OrthoDB" id="5061070at2759"/>
<feature type="region of interest" description="Disordered" evidence="3">
    <location>
        <begin position="537"/>
        <end position="580"/>
    </location>
</feature>
<keyword evidence="2" id="KW-0342">GTP-binding</keyword>
<name>A0A8H3EMU7_9LECA</name>
<evidence type="ECO:0000256" key="3">
    <source>
        <dbReference type="SAM" id="MobiDB-lite"/>
    </source>
</evidence>
<dbReference type="PRINTS" id="PR00195">
    <property type="entry name" value="DYNAMIN"/>
</dbReference>
<feature type="region of interest" description="Disordered" evidence="3">
    <location>
        <begin position="1"/>
        <end position="86"/>
    </location>
</feature>
<dbReference type="PANTHER" id="PTHR11566">
    <property type="entry name" value="DYNAMIN"/>
    <property type="match status" value="1"/>
</dbReference>
<dbReference type="InterPro" id="IPR022812">
    <property type="entry name" value="Dynamin"/>
</dbReference>
<dbReference type="GO" id="GO:0005874">
    <property type="term" value="C:microtubule"/>
    <property type="evidence" value="ECO:0007669"/>
    <property type="project" value="TreeGrafter"/>
</dbReference>
<feature type="domain" description="GED" evidence="4">
    <location>
        <begin position="804"/>
        <end position="900"/>
    </location>
</feature>
<feature type="compositionally biased region" description="Polar residues" evidence="3">
    <location>
        <begin position="14"/>
        <end position="34"/>
    </location>
</feature>
<dbReference type="Pfam" id="PF02212">
    <property type="entry name" value="GED"/>
    <property type="match status" value="1"/>
</dbReference>
<comment type="caution">
    <text evidence="6">The sequence shown here is derived from an EMBL/GenBank/DDBJ whole genome shotgun (WGS) entry which is preliminary data.</text>
</comment>
<evidence type="ECO:0000313" key="6">
    <source>
        <dbReference type="EMBL" id="CAF9907333.1"/>
    </source>
</evidence>
<feature type="region of interest" description="Disordered" evidence="3">
    <location>
        <begin position="769"/>
        <end position="788"/>
    </location>
</feature>
<dbReference type="GO" id="GO:0005525">
    <property type="term" value="F:GTP binding"/>
    <property type="evidence" value="ECO:0007669"/>
    <property type="project" value="InterPro"/>
</dbReference>
<dbReference type="InterPro" id="IPR030381">
    <property type="entry name" value="G_DYNAMIN_dom"/>
</dbReference>
<sequence length="905" mass="101309">MARKHFKREVISDPIQQPSATASVSQASPLSSGDTVMGNDRIMNENNGTAFNGSDGAHASGDNAVSQNSAATVGSSSPPPVSFGASQGLEALGRGVKELVQAIQDLRQLGVEDFVIPLPKIVVVGDQSTGKSSLIEGISEIKVPRKHGVCTRCPLEINLTESSKKDDPWHCQISLHRKYMYDGSQGKLAGSRSAIQNTSTTTKSWNEGATRKRPLGPWVVQEGEYFIFAKTYDKDDVASLLEWAQVATLNPQSSHKDYIPTSPTFKADRNCQVKFSPNVVQLEISGPNLPNLSFYDLPGVINVSDVPEESYLVDLVKNLVRQYIKADNCINLLALPMTDDPANSSASRLIRDEGAEARTIGVLTKPDRVQEAESLEQWIQILAGQRFGLGHGYHIVKNNPDVTVDHAVARAQEQEFFANNPPWSTILRKYEPRFGTLQLQTFLSQRLTAQIRDSLPQIAQQVQAKLEQLNTRLDTLPERPAGNLPLKIMEQLLAFESNVQRHFDGGNPDFTLLKNWHNLAERFRKILADSRPMLLQPPLPVRTNQSAHSPVRETPTPAQKTHRSSRECIEIDSASDNEVPRKRVSIPDRVVKKRVNGDSPQDTIAKRMRMSDIPLYTASVGPEKTSYSKRFSLTEIRDTLQDAHIGLPNQIDPKTTQSMIKLSVKVWEQPTENFLESTLALCQQTIFNELHKAFSEWKSTLFHQRTEEICGSFLEHIMVDQHQIVARMLKWEMQKPMTRNVEAITVASEDALAMLQARRREYRASEYLHDQESGIDKPSSRQSKTDRLAKVTDAQLGTDPYKQEILAISNVKGYYECAFSRFVDNVCQSIACELFSNCRDQLGSVLKHELRVTEADAHEHCAHLLAVDPKDEQERRQLTKELEKLRKAQSWLEDLTSTAEGGLNV</sequence>
<dbReference type="InterPro" id="IPR001401">
    <property type="entry name" value="Dynamin_GTPase"/>
</dbReference>
<dbReference type="EMBL" id="CAJPDS010000005">
    <property type="protein sequence ID" value="CAF9907333.1"/>
    <property type="molecule type" value="Genomic_DNA"/>
</dbReference>
<dbReference type="InterPro" id="IPR000375">
    <property type="entry name" value="Dynamin_stalk"/>
</dbReference>
<evidence type="ECO:0000259" key="4">
    <source>
        <dbReference type="PROSITE" id="PS51388"/>
    </source>
</evidence>
<dbReference type="Gene3D" id="3.40.50.300">
    <property type="entry name" value="P-loop containing nucleotide triphosphate hydrolases"/>
    <property type="match status" value="1"/>
</dbReference>
<dbReference type="SMART" id="SM00053">
    <property type="entry name" value="DYNc"/>
    <property type="match status" value="1"/>
</dbReference>
<feature type="compositionally biased region" description="Low complexity" evidence="3">
    <location>
        <begin position="69"/>
        <end position="86"/>
    </location>
</feature>
<keyword evidence="1" id="KW-0547">Nucleotide-binding</keyword>
<evidence type="ECO:0000313" key="7">
    <source>
        <dbReference type="Proteomes" id="UP000664521"/>
    </source>
</evidence>
<gene>
    <name evidence="6" type="ORF">HETSPECPRED_007102</name>
</gene>
<dbReference type="PROSITE" id="PS51718">
    <property type="entry name" value="G_DYNAMIN_2"/>
    <property type="match status" value="1"/>
</dbReference>
<dbReference type="GO" id="GO:0005886">
    <property type="term" value="C:plasma membrane"/>
    <property type="evidence" value="ECO:0007669"/>
    <property type="project" value="TreeGrafter"/>
</dbReference>
<dbReference type="Gene3D" id="1.20.120.1240">
    <property type="entry name" value="Dynamin, middle domain"/>
    <property type="match status" value="1"/>
</dbReference>
<dbReference type="AlphaFoldDB" id="A0A8H3EMU7"/>
<protein>
    <recommendedName>
        <fullName evidence="8">GED domain-containing protein</fullName>
    </recommendedName>
</protein>
<dbReference type="Proteomes" id="UP000664521">
    <property type="component" value="Unassembled WGS sequence"/>
</dbReference>
<dbReference type="InterPro" id="IPR027417">
    <property type="entry name" value="P-loop_NTPase"/>
</dbReference>
<dbReference type="Pfam" id="PF00350">
    <property type="entry name" value="Dynamin_N"/>
    <property type="match status" value="1"/>
</dbReference>
<evidence type="ECO:0000256" key="2">
    <source>
        <dbReference type="ARBA" id="ARBA00023134"/>
    </source>
</evidence>
<keyword evidence="7" id="KW-1185">Reference proteome</keyword>
<proteinExistence type="predicted"/>
<dbReference type="GO" id="GO:0008017">
    <property type="term" value="F:microtubule binding"/>
    <property type="evidence" value="ECO:0007669"/>
    <property type="project" value="TreeGrafter"/>
</dbReference>
<dbReference type="SUPFAM" id="SSF52540">
    <property type="entry name" value="P-loop containing nucleoside triphosphate hydrolases"/>
    <property type="match status" value="1"/>
</dbReference>
<accession>A0A8H3EMU7</accession>